<dbReference type="PANTHER" id="PTHR43077">
    <property type="entry name" value="TRANSPORT PERMEASE YVFS-RELATED"/>
    <property type="match status" value="1"/>
</dbReference>
<dbReference type="InterPro" id="IPR013525">
    <property type="entry name" value="ABC2_TM"/>
</dbReference>
<feature type="transmembrane region" description="Helical" evidence="5">
    <location>
        <begin position="576"/>
        <end position="601"/>
    </location>
</feature>
<keyword evidence="4 5" id="KW-0472">Membrane</keyword>
<sequence length="772" mass="75173">MTRFRTLAVAGLERARTAKPVTWLTVIGVLLLPAVVGGVLVAALYNPTERLDNMSAAIVNLDEPVTVQGQYTPLGRQVAAGLVEGSDDLDSNLTWVLSNEDDAADGIADGTYQAVVTIPENFSAAATSAGQSLSGSDTRPERATIEVVTAPDARIVDQAITAQIASVAASVTGQMLSEATLSNVFVGYSTLGDQLGDAADGAGQLADGAREAQDGATQLSGGAGQLAGGVSQLGAGAGELAGGAAQAASGAQQLGDGAGQLAGGAGQLSGGAQQLGDGAAEIAGNMRGIADGMAGIGTGAGDLANGVQQIADGNRQLADGAQQLVDGIRGGVEYVRDQDIAGQLNRAATQLTESAAAFAELADRCDPTQDAAYCAQLRELADAATASASQAASNLGAVAGRVPELQQRLDGAVGEAQGFTDGLTALADGGDEAAAGARELAAGAGGLADGAYQLADGTDGIAAGAYGLAGGARDLQDGAGQIAGGVNGLAGGVGQLAQGARGLATGAGALSSGADELADGVSQLGEGIGALGGGADELADGLGQAADALPSFSDAEAERLASVLAEPVSASSGEGMAMFGASAVPLLVAAVMWFGGLGTFVAMRSFTARTLTSRRASATLAVAALLPAAIIGAAQGLLVAIVVQIVMGYDAGTAAALLGLCVLIGVAFAAIHQALVAVLGGAGRWVGAIIGASIVATGVVSTLPAWLARAASFLPAAPAYDALLGVVADTGRTGAAIAGLLVWAVLAFVATTIAVARRRTLPARAILAPSPA</sequence>
<organism evidence="7 8">
    <name type="scientific">Microbacterium album</name>
    <dbReference type="NCBI Taxonomy" id="2053191"/>
    <lineage>
        <taxon>Bacteria</taxon>
        <taxon>Bacillati</taxon>
        <taxon>Actinomycetota</taxon>
        <taxon>Actinomycetes</taxon>
        <taxon>Micrococcales</taxon>
        <taxon>Microbacteriaceae</taxon>
        <taxon>Microbacterium</taxon>
    </lineage>
</organism>
<proteinExistence type="predicted"/>
<feature type="transmembrane region" description="Helical" evidence="5">
    <location>
        <begin position="735"/>
        <end position="756"/>
    </location>
</feature>
<gene>
    <name evidence="7" type="ORF">GCM10010921_05370</name>
</gene>
<evidence type="ECO:0000256" key="1">
    <source>
        <dbReference type="ARBA" id="ARBA00004141"/>
    </source>
</evidence>
<dbReference type="SUPFAM" id="SSF58104">
    <property type="entry name" value="Methyl-accepting chemotaxis protein (MCP) signaling domain"/>
    <property type="match status" value="1"/>
</dbReference>
<dbReference type="Gene3D" id="3.40.1710.10">
    <property type="entry name" value="abc type-2 transporter like domain"/>
    <property type="match status" value="1"/>
</dbReference>
<dbReference type="InterPro" id="IPR017500">
    <property type="entry name" value="Phage_infect_YhgE_N"/>
</dbReference>
<dbReference type="PANTHER" id="PTHR43077:SF10">
    <property type="entry name" value="TRANSPORT PERMEASE PROTEIN"/>
    <property type="match status" value="1"/>
</dbReference>
<feature type="transmembrane region" description="Helical" evidence="5">
    <location>
        <begin position="685"/>
        <end position="707"/>
    </location>
</feature>
<name>A0A917MKR6_9MICO</name>
<evidence type="ECO:0000256" key="3">
    <source>
        <dbReference type="ARBA" id="ARBA00022989"/>
    </source>
</evidence>
<reference evidence="7" key="1">
    <citation type="journal article" date="2014" name="Int. J. Syst. Evol. Microbiol.">
        <title>Complete genome sequence of Corynebacterium casei LMG S-19264T (=DSM 44701T), isolated from a smear-ripened cheese.</title>
        <authorList>
            <consortium name="US DOE Joint Genome Institute (JGI-PGF)"/>
            <person name="Walter F."/>
            <person name="Albersmeier A."/>
            <person name="Kalinowski J."/>
            <person name="Ruckert C."/>
        </authorList>
    </citation>
    <scope>NUCLEOTIDE SEQUENCE</scope>
    <source>
        <strain evidence="7">CGMCC 1.15794</strain>
    </source>
</reference>
<evidence type="ECO:0000313" key="7">
    <source>
        <dbReference type="EMBL" id="GGH36301.1"/>
    </source>
</evidence>
<keyword evidence="2 5" id="KW-0812">Transmembrane</keyword>
<dbReference type="AlphaFoldDB" id="A0A917MKR6"/>
<feature type="transmembrane region" description="Helical" evidence="5">
    <location>
        <begin position="653"/>
        <end position="678"/>
    </location>
</feature>
<dbReference type="GO" id="GO:0140359">
    <property type="term" value="F:ABC-type transporter activity"/>
    <property type="evidence" value="ECO:0007669"/>
    <property type="project" value="InterPro"/>
</dbReference>
<dbReference type="GO" id="GO:0016020">
    <property type="term" value="C:membrane"/>
    <property type="evidence" value="ECO:0007669"/>
    <property type="project" value="UniProtKB-SubCell"/>
</dbReference>
<comment type="caution">
    <text evidence="7">The sequence shown here is derived from an EMBL/GenBank/DDBJ whole genome shotgun (WGS) entry which is preliminary data.</text>
</comment>
<dbReference type="NCBIfam" id="TIGR03061">
    <property type="entry name" value="pip_yhgE_Nterm"/>
    <property type="match status" value="1"/>
</dbReference>
<keyword evidence="3 5" id="KW-1133">Transmembrane helix</keyword>
<evidence type="ECO:0000256" key="4">
    <source>
        <dbReference type="ARBA" id="ARBA00023136"/>
    </source>
</evidence>
<keyword evidence="8" id="KW-1185">Reference proteome</keyword>
<comment type="subcellular location">
    <subcellularLocation>
        <location evidence="1">Membrane</location>
        <topology evidence="1">Multi-pass membrane protein</topology>
    </subcellularLocation>
</comment>
<protein>
    <recommendedName>
        <fullName evidence="6">ABC-2 type transporter transmembrane domain-containing protein</fullName>
    </recommendedName>
</protein>
<reference evidence="7" key="2">
    <citation type="submission" date="2020-09" db="EMBL/GenBank/DDBJ databases">
        <authorList>
            <person name="Sun Q."/>
            <person name="Zhou Y."/>
        </authorList>
    </citation>
    <scope>NUCLEOTIDE SEQUENCE</scope>
    <source>
        <strain evidence="7">CGMCC 1.15794</strain>
    </source>
</reference>
<dbReference type="InterPro" id="IPR051328">
    <property type="entry name" value="T7SS_ABC-Transporter"/>
</dbReference>
<dbReference type="EMBL" id="BMJY01000002">
    <property type="protein sequence ID" value="GGH36301.1"/>
    <property type="molecule type" value="Genomic_DNA"/>
</dbReference>
<dbReference type="Proteomes" id="UP000657592">
    <property type="component" value="Unassembled WGS sequence"/>
</dbReference>
<evidence type="ECO:0000256" key="5">
    <source>
        <dbReference type="SAM" id="Phobius"/>
    </source>
</evidence>
<evidence type="ECO:0000313" key="8">
    <source>
        <dbReference type="Proteomes" id="UP000657592"/>
    </source>
</evidence>
<dbReference type="RefSeq" id="WP_188754718.1">
    <property type="nucleotide sequence ID" value="NZ_BMJY01000002.1"/>
</dbReference>
<evidence type="ECO:0000259" key="6">
    <source>
        <dbReference type="Pfam" id="PF12698"/>
    </source>
</evidence>
<evidence type="ECO:0000256" key="2">
    <source>
        <dbReference type="ARBA" id="ARBA00022692"/>
    </source>
</evidence>
<feature type="transmembrane region" description="Helical" evidence="5">
    <location>
        <begin position="21"/>
        <end position="45"/>
    </location>
</feature>
<feature type="transmembrane region" description="Helical" evidence="5">
    <location>
        <begin position="622"/>
        <end position="647"/>
    </location>
</feature>
<feature type="domain" description="ABC-2 type transporter transmembrane" evidence="6">
    <location>
        <begin position="25"/>
        <end position="191"/>
    </location>
</feature>
<dbReference type="InterPro" id="IPR023908">
    <property type="entry name" value="xxxLxxG_rpt"/>
</dbReference>
<dbReference type="NCBIfam" id="TIGR03057">
    <property type="entry name" value="xxxLxxG_by_4"/>
    <property type="match status" value="5"/>
</dbReference>
<dbReference type="Pfam" id="PF12698">
    <property type="entry name" value="ABC2_membrane_3"/>
    <property type="match status" value="1"/>
</dbReference>
<accession>A0A917MKR6</accession>